<feature type="transmembrane region" description="Helical" evidence="1">
    <location>
        <begin position="64"/>
        <end position="84"/>
    </location>
</feature>
<sequence length="286" mass="32155">MKSTHFKNVLELSFATFLISTAAVLGKYIQMPAAVIIWWRAFIALIVLYVFCRYKKIAFKFDSYTDRAVIIISAIFLGAHWVTYFYSVKISNVSIGMLSLYTFPAITSILEPIFTDTKFDKAHLPLGLMVLVGIYILAPEFNIQNSDFQGILWGLFSAILFTLRNIILKKRAQKYNGTMLMTFQLIVVTITLSPVLYFMSSSGIENQYPYIILLALFATAIGHSLFLKSLKHFSASTASIILSTQPIFGIILAFFFLNEIPSSNTYIGGALILATVIVESIRSRQK</sequence>
<keyword evidence="1" id="KW-0812">Transmembrane</keyword>
<dbReference type="GO" id="GO:0016020">
    <property type="term" value="C:membrane"/>
    <property type="evidence" value="ECO:0007669"/>
    <property type="project" value="InterPro"/>
</dbReference>
<accession>A0A5D0HF75</accession>
<protein>
    <submittedName>
        <fullName evidence="3">EamA family transporter</fullName>
    </submittedName>
</protein>
<feature type="transmembrane region" description="Helical" evidence="1">
    <location>
        <begin position="150"/>
        <end position="167"/>
    </location>
</feature>
<evidence type="ECO:0000256" key="1">
    <source>
        <dbReference type="SAM" id="Phobius"/>
    </source>
</evidence>
<feature type="transmembrane region" description="Helical" evidence="1">
    <location>
        <begin position="122"/>
        <end position="138"/>
    </location>
</feature>
<dbReference type="PANTHER" id="PTHR22911">
    <property type="entry name" value="ACYL-MALONYL CONDENSING ENZYME-RELATED"/>
    <property type="match status" value="1"/>
</dbReference>
<feature type="transmembrane region" description="Helical" evidence="1">
    <location>
        <begin position="179"/>
        <end position="198"/>
    </location>
</feature>
<dbReference type="EMBL" id="VSDQ01000729">
    <property type="protein sequence ID" value="TYA69946.1"/>
    <property type="molecule type" value="Genomic_DNA"/>
</dbReference>
<dbReference type="Pfam" id="PF00892">
    <property type="entry name" value="EamA"/>
    <property type="match status" value="2"/>
</dbReference>
<gene>
    <name evidence="3" type="ORF">FUA24_21895</name>
</gene>
<dbReference type="AlphaFoldDB" id="A0A5D0HF75"/>
<feature type="domain" description="EamA" evidence="2">
    <location>
        <begin position="150"/>
        <end position="278"/>
    </location>
</feature>
<keyword evidence="1" id="KW-0472">Membrane</keyword>
<feature type="transmembrane region" description="Helical" evidence="1">
    <location>
        <begin position="263"/>
        <end position="281"/>
    </location>
</feature>
<proteinExistence type="predicted"/>
<keyword evidence="4" id="KW-1185">Reference proteome</keyword>
<feature type="transmembrane region" description="Helical" evidence="1">
    <location>
        <begin position="210"/>
        <end position="227"/>
    </location>
</feature>
<feature type="transmembrane region" description="Helical" evidence="1">
    <location>
        <begin position="12"/>
        <end position="29"/>
    </location>
</feature>
<dbReference type="RefSeq" id="WP_148545218.1">
    <property type="nucleotide sequence ID" value="NZ_VSDQ01000729.1"/>
</dbReference>
<evidence type="ECO:0000313" key="4">
    <source>
        <dbReference type="Proteomes" id="UP000323930"/>
    </source>
</evidence>
<dbReference type="InterPro" id="IPR037185">
    <property type="entry name" value="EmrE-like"/>
</dbReference>
<dbReference type="OrthoDB" id="9150437at2"/>
<organism evidence="3 4">
    <name type="scientific">Seonamhaeicola marinus</name>
    <dbReference type="NCBI Taxonomy" id="1912246"/>
    <lineage>
        <taxon>Bacteria</taxon>
        <taxon>Pseudomonadati</taxon>
        <taxon>Bacteroidota</taxon>
        <taxon>Flavobacteriia</taxon>
        <taxon>Flavobacteriales</taxon>
        <taxon>Flavobacteriaceae</taxon>
    </lineage>
</organism>
<reference evidence="3 4" key="1">
    <citation type="submission" date="2019-08" db="EMBL/GenBank/DDBJ databases">
        <title>Seonamhaeicola sediminis sp. nov., isolated from marine sediment.</title>
        <authorList>
            <person name="Cao W.R."/>
        </authorList>
    </citation>
    <scope>NUCLEOTIDE SEQUENCE [LARGE SCALE GENOMIC DNA]</scope>
    <source>
        <strain evidence="3 4">B011</strain>
    </source>
</reference>
<evidence type="ECO:0000259" key="2">
    <source>
        <dbReference type="Pfam" id="PF00892"/>
    </source>
</evidence>
<name>A0A5D0HF75_9FLAO</name>
<dbReference type="SUPFAM" id="SSF103481">
    <property type="entry name" value="Multidrug resistance efflux transporter EmrE"/>
    <property type="match status" value="2"/>
</dbReference>
<comment type="caution">
    <text evidence="3">The sequence shown here is derived from an EMBL/GenBank/DDBJ whole genome shotgun (WGS) entry which is preliminary data.</text>
</comment>
<feature type="transmembrane region" description="Helical" evidence="1">
    <location>
        <begin position="90"/>
        <end position="110"/>
    </location>
</feature>
<dbReference type="InterPro" id="IPR000620">
    <property type="entry name" value="EamA_dom"/>
</dbReference>
<dbReference type="Proteomes" id="UP000323930">
    <property type="component" value="Unassembled WGS sequence"/>
</dbReference>
<feature type="transmembrane region" description="Helical" evidence="1">
    <location>
        <begin position="35"/>
        <end position="52"/>
    </location>
</feature>
<feature type="domain" description="EamA" evidence="2">
    <location>
        <begin position="14"/>
        <end position="137"/>
    </location>
</feature>
<feature type="transmembrane region" description="Helical" evidence="1">
    <location>
        <begin position="239"/>
        <end position="257"/>
    </location>
</feature>
<evidence type="ECO:0000313" key="3">
    <source>
        <dbReference type="EMBL" id="TYA69946.1"/>
    </source>
</evidence>
<keyword evidence="1" id="KW-1133">Transmembrane helix</keyword>
<dbReference type="PANTHER" id="PTHR22911:SF79">
    <property type="entry name" value="MOBA-LIKE NTP TRANSFERASE DOMAIN-CONTAINING PROTEIN"/>
    <property type="match status" value="1"/>
</dbReference>